<evidence type="ECO:0000256" key="2">
    <source>
        <dbReference type="SAM" id="Phobius"/>
    </source>
</evidence>
<feature type="compositionally biased region" description="Basic and acidic residues" evidence="1">
    <location>
        <begin position="1"/>
        <end position="13"/>
    </location>
</feature>
<keyword evidence="4" id="KW-1185">Reference proteome</keyword>
<keyword evidence="2" id="KW-0472">Membrane</keyword>
<feature type="transmembrane region" description="Helical" evidence="2">
    <location>
        <begin position="73"/>
        <end position="92"/>
    </location>
</feature>
<sequence length="473" mass="51450">MKPRKTEDREDPATPRPGPVRDVLARLAGGRVDLLARAPGDRARYSTMGGVLVATAAVAGVSAFFALYSVLELAWPLAALAGLGWAALILTLDRMLVVSMSDSGSAGRNLLMALPRVLLALVLGTVVSTPLVLRVFQQEINAELTTMHAEQVRAARTTLDATYARVGVLAEEERELQDLASGRATRPVSEDPDVKAAQGEYDGANRTYQEAQRQAQCELDGTCGTGRPGTGGSYKQKQAAADDARRVRDAAKAKLDRTTGEAEQRLRAGAASEIAAAQAKLPRVRRDLAAEQERARIADETVNKTASENSGVLARLEALGRVTGGHLTGQLTHLMVFLLFLGIEILPVLVKLLNALGPKTLYDHLVAEDDRRRREQDTRHAAQELELADIKAAGRRALTEYQVRAQQEAAQEAAEELVVHQKRMTLNAIRTWGNVAVAHTDRQLGHWMHQQARELEDKTIPIPRIIDPEGTRP</sequence>
<name>A0ABS5APF5_9PSEU</name>
<reference evidence="3 4" key="1">
    <citation type="submission" date="2021-03" db="EMBL/GenBank/DDBJ databases">
        <title>Sequencing the genomes of 1000 actinobacteria strains.</title>
        <authorList>
            <person name="Klenk H.-P."/>
        </authorList>
    </citation>
    <scope>NUCLEOTIDE SEQUENCE [LARGE SCALE GENOMIC DNA]</scope>
    <source>
        <strain evidence="3 4">DSM 44580</strain>
    </source>
</reference>
<evidence type="ECO:0000313" key="4">
    <source>
        <dbReference type="Proteomes" id="UP001519363"/>
    </source>
</evidence>
<feature type="region of interest" description="Disordered" evidence="1">
    <location>
        <begin position="219"/>
        <end position="245"/>
    </location>
</feature>
<evidence type="ECO:0000256" key="1">
    <source>
        <dbReference type="SAM" id="MobiDB-lite"/>
    </source>
</evidence>
<evidence type="ECO:0000313" key="3">
    <source>
        <dbReference type="EMBL" id="MBP2478444.1"/>
    </source>
</evidence>
<comment type="caution">
    <text evidence="3">The sequence shown here is derived from an EMBL/GenBank/DDBJ whole genome shotgun (WGS) entry which is preliminary data.</text>
</comment>
<feature type="region of interest" description="Disordered" evidence="1">
    <location>
        <begin position="1"/>
        <end position="20"/>
    </location>
</feature>
<dbReference type="Proteomes" id="UP001519363">
    <property type="component" value="Unassembled WGS sequence"/>
</dbReference>
<feature type="compositionally biased region" description="Gly residues" evidence="1">
    <location>
        <begin position="223"/>
        <end position="232"/>
    </location>
</feature>
<protein>
    <recommendedName>
        <fullName evidence="5">DUF4407 domain-containing protein</fullName>
    </recommendedName>
</protein>
<dbReference type="RefSeq" id="WP_086782538.1">
    <property type="nucleotide sequence ID" value="NZ_JAGIOO010000001.1"/>
</dbReference>
<proteinExistence type="predicted"/>
<dbReference type="InterPro" id="IPR025519">
    <property type="entry name" value="DUF4407"/>
</dbReference>
<feature type="transmembrane region" description="Helical" evidence="2">
    <location>
        <begin position="113"/>
        <end position="133"/>
    </location>
</feature>
<gene>
    <name evidence="3" type="ORF">JOF53_007316</name>
</gene>
<evidence type="ECO:0008006" key="5">
    <source>
        <dbReference type="Google" id="ProtNLM"/>
    </source>
</evidence>
<keyword evidence="2" id="KW-0812">Transmembrane</keyword>
<organism evidence="3 4">
    <name type="scientific">Crossiella equi</name>
    <dbReference type="NCBI Taxonomy" id="130796"/>
    <lineage>
        <taxon>Bacteria</taxon>
        <taxon>Bacillati</taxon>
        <taxon>Actinomycetota</taxon>
        <taxon>Actinomycetes</taxon>
        <taxon>Pseudonocardiales</taxon>
        <taxon>Pseudonocardiaceae</taxon>
        <taxon>Crossiella</taxon>
    </lineage>
</organism>
<dbReference type="EMBL" id="JAGIOO010000001">
    <property type="protein sequence ID" value="MBP2478444.1"/>
    <property type="molecule type" value="Genomic_DNA"/>
</dbReference>
<keyword evidence="2" id="KW-1133">Transmembrane helix</keyword>
<feature type="transmembrane region" description="Helical" evidence="2">
    <location>
        <begin position="45"/>
        <end position="67"/>
    </location>
</feature>
<accession>A0ABS5APF5</accession>
<dbReference type="Pfam" id="PF14362">
    <property type="entry name" value="DUF4407"/>
    <property type="match status" value="1"/>
</dbReference>